<evidence type="ECO:0000313" key="2">
    <source>
        <dbReference type="EMBL" id="KAK8054645.1"/>
    </source>
</evidence>
<dbReference type="Proteomes" id="UP001480595">
    <property type="component" value="Unassembled WGS sequence"/>
</dbReference>
<keyword evidence="3" id="KW-1185">Reference proteome</keyword>
<dbReference type="Pfam" id="PF06985">
    <property type="entry name" value="HET"/>
    <property type="match status" value="1"/>
</dbReference>
<proteinExistence type="predicted"/>
<feature type="domain" description="Heterokaryon incompatibility" evidence="1">
    <location>
        <begin position="176"/>
        <end position="293"/>
    </location>
</feature>
<reference evidence="2 3" key="1">
    <citation type="submission" date="2023-01" db="EMBL/GenBank/DDBJ databases">
        <title>Analysis of 21 Apiospora genomes using comparative genomics revels a genus with tremendous synthesis potential of carbohydrate active enzymes and secondary metabolites.</title>
        <authorList>
            <person name="Sorensen T."/>
        </authorList>
    </citation>
    <scope>NUCLEOTIDE SEQUENCE [LARGE SCALE GENOMIC DNA]</scope>
    <source>
        <strain evidence="2 3">CBS 135458</strain>
    </source>
</reference>
<dbReference type="InterPro" id="IPR010730">
    <property type="entry name" value="HET"/>
</dbReference>
<dbReference type="GeneID" id="92094184"/>
<evidence type="ECO:0000313" key="3">
    <source>
        <dbReference type="Proteomes" id="UP001480595"/>
    </source>
</evidence>
<sequence>MRDGPGAKTTTYRYPSWSWASQDSSVRYLLPKALGTGSGELAYDCEVLDAEVKAGKHNVFGSVESGFVRLKASLISAWTWRDAQWFDNQCLVFWDDTRLIVIPAIMDDEQWVPGQVVCAFNGTQRILILQPVVLASSNYKRIGIGTWNREDHGGYSGWAGEPSKLNIYGTEKEPRYNILTYTWGRFQSSQPGNSIVVHGIDWYTPPILPSHFTVGELQNVLMKFGLVHGSGWVWVDVACIDQRDGSEMKKIEIGRQAAIFANVDRVFSWWTTMYVDQLQSSLDCIKFLDLSSHGRREIAEGRRLWIDEALQSLRMVFNDH</sequence>
<dbReference type="RefSeq" id="XP_066713291.1">
    <property type="nucleotide sequence ID" value="XM_066861121.1"/>
</dbReference>
<name>A0ABR1U6V1_9PEZI</name>
<dbReference type="EMBL" id="JAQQWL010000010">
    <property type="protein sequence ID" value="KAK8054645.1"/>
    <property type="molecule type" value="Genomic_DNA"/>
</dbReference>
<organism evidence="2 3">
    <name type="scientific">Apiospora phragmitis</name>
    <dbReference type="NCBI Taxonomy" id="2905665"/>
    <lineage>
        <taxon>Eukaryota</taxon>
        <taxon>Fungi</taxon>
        <taxon>Dikarya</taxon>
        <taxon>Ascomycota</taxon>
        <taxon>Pezizomycotina</taxon>
        <taxon>Sordariomycetes</taxon>
        <taxon>Xylariomycetidae</taxon>
        <taxon>Amphisphaeriales</taxon>
        <taxon>Apiosporaceae</taxon>
        <taxon>Apiospora</taxon>
    </lineage>
</organism>
<comment type="caution">
    <text evidence="2">The sequence shown here is derived from an EMBL/GenBank/DDBJ whole genome shotgun (WGS) entry which is preliminary data.</text>
</comment>
<gene>
    <name evidence="2" type="ORF">PG994_009712</name>
</gene>
<accession>A0ABR1U6V1</accession>
<evidence type="ECO:0000259" key="1">
    <source>
        <dbReference type="Pfam" id="PF06985"/>
    </source>
</evidence>
<protein>
    <submittedName>
        <fullName evidence="2">Heterokaryon incompatibility protein-domain-containing protein</fullName>
    </submittedName>
</protein>